<accession>A0A1Y1XZ83</accession>
<comment type="caution">
    <text evidence="2">The sequence shown here is derived from an EMBL/GenBank/DDBJ whole genome shotgun (WGS) entry which is preliminary data.</text>
</comment>
<feature type="compositionally biased region" description="Basic residues" evidence="1">
    <location>
        <begin position="1"/>
        <end position="10"/>
    </location>
</feature>
<reference evidence="2 3" key="1">
    <citation type="submission" date="2016-07" db="EMBL/GenBank/DDBJ databases">
        <title>Pervasive Adenine N6-methylation of Active Genes in Fungi.</title>
        <authorList>
            <consortium name="DOE Joint Genome Institute"/>
            <person name="Mondo S.J."/>
            <person name="Dannebaum R.O."/>
            <person name="Kuo R.C."/>
            <person name="Labutti K."/>
            <person name="Haridas S."/>
            <person name="Kuo A."/>
            <person name="Salamov A."/>
            <person name="Ahrendt S.R."/>
            <person name="Lipzen A."/>
            <person name="Sullivan W."/>
            <person name="Andreopoulos W.B."/>
            <person name="Clum A."/>
            <person name="Lindquist E."/>
            <person name="Daum C."/>
            <person name="Ramamoorthy G.K."/>
            <person name="Gryganskyi A."/>
            <person name="Culley D."/>
            <person name="Magnuson J.K."/>
            <person name="James T.Y."/>
            <person name="O'Malley M.A."/>
            <person name="Stajich J.E."/>
            <person name="Spatafora J.W."/>
            <person name="Visel A."/>
            <person name="Grigoriev I.V."/>
        </authorList>
    </citation>
    <scope>NUCLEOTIDE SEQUENCE [LARGE SCALE GENOMIC DNA]</scope>
    <source>
        <strain evidence="2 3">CBS 931.73</strain>
    </source>
</reference>
<feature type="compositionally biased region" description="Basic and acidic residues" evidence="1">
    <location>
        <begin position="112"/>
        <end position="126"/>
    </location>
</feature>
<feature type="region of interest" description="Disordered" evidence="1">
    <location>
        <begin position="1"/>
        <end position="239"/>
    </location>
</feature>
<dbReference type="EMBL" id="MCFE01000369">
    <property type="protein sequence ID" value="ORX90674.1"/>
    <property type="molecule type" value="Genomic_DNA"/>
</dbReference>
<feature type="compositionally biased region" description="Basic and acidic residues" evidence="1">
    <location>
        <begin position="169"/>
        <end position="183"/>
    </location>
</feature>
<dbReference type="Proteomes" id="UP000193498">
    <property type="component" value="Unassembled WGS sequence"/>
</dbReference>
<feature type="compositionally biased region" description="Low complexity" evidence="1">
    <location>
        <begin position="189"/>
        <end position="199"/>
    </location>
</feature>
<feature type="compositionally biased region" description="Polar residues" evidence="1">
    <location>
        <begin position="152"/>
        <end position="161"/>
    </location>
</feature>
<gene>
    <name evidence="2" type="ORF">K493DRAFT_57244</name>
</gene>
<feature type="compositionally biased region" description="Basic and acidic residues" evidence="1">
    <location>
        <begin position="139"/>
        <end position="151"/>
    </location>
</feature>
<protein>
    <submittedName>
        <fullName evidence="2">Uncharacterized protein</fullName>
    </submittedName>
</protein>
<feature type="compositionally biased region" description="Pro residues" evidence="1">
    <location>
        <begin position="97"/>
        <end position="110"/>
    </location>
</feature>
<feature type="compositionally biased region" description="Basic residues" evidence="1">
    <location>
        <begin position="127"/>
        <end position="138"/>
    </location>
</feature>
<evidence type="ECO:0000313" key="2">
    <source>
        <dbReference type="EMBL" id="ORX90674.1"/>
    </source>
</evidence>
<feature type="compositionally biased region" description="Polar residues" evidence="1">
    <location>
        <begin position="223"/>
        <end position="232"/>
    </location>
</feature>
<evidence type="ECO:0000256" key="1">
    <source>
        <dbReference type="SAM" id="MobiDB-lite"/>
    </source>
</evidence>
<organism evidence="2 3">
    <name type="scientific">Basidiobolus meristosporus CBS 931.73</name>
    <dbReference type="NCBI Taxonomy" id="1314790"/>
    <lineage>
        <taxon>Eukaryota</taxon>
        <taxon>Fungi</taxon>
        <taxon>Fungi incertae sedis</taxon>
        <taxon>Zoopagomycota</taxon>
        <taxon>Entomophthoromycotina</taxon>
        <taxon>Basidiobolomycetes</taxon>
        <taxon>Basidiobolales</taxon>
        <taxon>Basidiobolaceae</taxon>
        <taxon>Basidiobolus</taxon>
    </lineage>
</organism>
<dbReference type="InParanoid" id="A0A1Y1XZ83"/>
<keyword evidence="3" id="KW-1185">Reference proteome</keyword>
<feature type="compositionally biased region" description="Basic residues" evidence="1">
    <location>
        <begin position="67"/>
        <end position="81"/>
    </location>
</feature>
<feature type="compositionally biased region" description="Basic and acidic residues" evidence="1">
    <location>
        <begin position="11"/>
        <end position="43"/>
    </location>
</feature>
<proteinExistence type="predicted"/>
<evidence type="ECO:0000313" key="3">
    <source>
        <dbReference type="Proteomes" id="UP000193498"/>
    </source>
</evidence>
<dbReference type="AlphaFoldDB" id="A0A1Y1XZ83"/>
<feature type="region of interest" description="Disordered" evidence="1">
    <location>
        <begin position="252"/>
        <end position="293"/>
    </location>
</feature>
<sequence>METAKKKGKEKVRSKGETTKADKKRTPEKASKRKHEESVEEPPRKKKSGVETTPVKAHPKSDDEKAKKKKSKKKKKEKAHKQSSSSVKQEPEGNKKPTPPPTTPASPPKTPTIKDVEVKHTKDSKKEKKAKKNKKEKKRKGEKENPAKPESNESNLEVKTNSPKKRKSSKLDAPDAEKLKTKDLPPSTPAALAKSAAAKPQRKPKISDTQTAPSDKKVPPQPQATQQQSIASKSAGARKAVAIPIPAAATISQPAKATKKAAPIAVPTTKNGSKKRHPLTPAIIPDDSDEEFTPELLDDNKAKAKPPKKMKLPAMCGGTEFLAETQEEAAQRIQEYEEFRRKRQEVVGSTGKIEFNADGVSLIQEKWA</sequence>
<name>A0A1Y1XZ83_9FUNG</name>
<feature type="compositionally biased region" description="Low complexity" evidence="1">
    <location>
        <begin position="252"/>
        <end position="270"/>
    </location>
</feature>